<accession>W1YE90</accession>
<reference evidence="2" key="1">
    <citation type="submission" date="2013-12" db="EMBL/GenBank/DDBJ databases">
        <title>A Varibaculum cambriense genome reconstructed from a premature infant gut community with otherwise low bacterial novelty that shifts toward anaerobic metabolism during the third week of life.</title>
        <authorList>
            <person name="Brown C.T."/>
            <person name="Sharon I."/>
            <person name="Thomas B.C."/>
            <person name="Castelle C.J."/>
            <person name="Morowitz M.J."/>
            <person name="Banfield J.F."/>
        </authorList>
    </citation>
    <scope>NUCLEOTIDE SEQUENCE</scope>
</reference>
<dbReference type="InterPro" id="IPR024083">
    <property type="entry name" value="Fumarase/histidase_N"/>
</dbReference>
<dbReference type="InterPro" id="IPR009049">
    <property type="entry name" value="Argininosuccinate_lyase"/>
</dbReference>
<dbReference type="EMBL" id="AZMM01006643">
    <property type="protein sequence ID" value="ETJ39489.1"/>
    <property type="molecule type" value="Genomic_DNA"/>
</dbReference>
<organism evidence="2">
    <name type="scientific">human gut metagenome</name>
    <dbReference type="NCBI Taxonomy" id="408170"/>
    <lineage>
        <taxon>unclassified sequences</taxon>
        <taxon>metagenomes</taxon>
        <taxon>organismal metagenomes</taxon>
    </lineage>
</organism>
<feature type="domain" description="Fumarate lyase N-terminal" evidence="1">
    <location>
        <begin position="9"/>
        <end position="86"/>
    </location>
</feature>
<dbReference type="PANTHER" id="PTHR43814:SF1">
    <property type="entry name" value="ARGININOSUCCINATE LYASE"/>
    <property type="match status" value="1"/>
</dbReference>
<dbReference type="SUPFAM" id="SSF48557">
    <property type="entry name" value="L-aspartase-like"/>
    <property type="match status" value="1"/>
</dbReference>
<feature type="non-terminal residue" evidence="2">
    <location>
        <position position="1"/>
    </location>
</feature>
<dbReference type="PANTHER" id="PTHR43814">
    <property type="entry name" value="ARGININOSUCCINATE LYASE"/>
    <property type="match status" value="1"/>
</dbReference>
<dbReference type="PRINTS" id="PR00145">
    <property type="entry name" value="ARGSUCLYASE"/>
</dbReference>
<dbReference type="GO" id="GO:0042450">
    <property type="term" value="P:L-arginine biosynthetic process via ornithine"/>
    <property type="evidence" value="ECO:0007669"/>
    <property type="project" value="InterPro"/>
</dbReference>
<dbReference type="AlphaFoldDB" id="W1YE90"/>
<comment type="caution">
    <text evidence="2">The sequence shown here is derived from an EMBL/GenBank/DDBJ whole genome shotgun (WGS) entry which is preliminary data.</text>
</comment>
<evidence type="ECO:0000313" key="2">
    <source>
        <dbReference type="EMBL" id="ETJ39489.1"/>
    </source>
</evidence>
<protein>
    <submittedName>
        <fullName evidence="2">Argininosuccinate lyase</fullName>
    </submittedName>
</protein>
<evidence type="ECO:0000259" key="1">
    <source>
        <dbReference type="Pfam" id="PF00206"/>
    </source>
</evidence>
<dbReference type="InterPro" id="IPR022761">
    <property type="entry name" value="Fumarate_lyase_N"/>
</dbReference>
<dbReference type="InterPro" id="IPR008948">
    <property type="entry name" value="L-Aspartase-like"/>
</dbReference>
<dbReference type="Gene3D" id="1.20.200.10">
    <property type="entry name" value="Fumarase/aspartase (Central domain)"/>
    <property type="match status" value="1"/>
</dbReference>
<gene>
    <name evidence="2" type="ORF">Q604_UNBC06643G0001</name>
</gene>
<sequence>KAVVEMGELIVDMQKALIETAEKYSDVIMPGYTHLQRAQPVLFGHHMMAYFSMLERDFDRLLMVFKHADIMPLGAGALAGSTYGID</sequence>
<dbReference type="GO" id="GO:0004056">
    <property type="term" value="F:argininosuccinate lyase activity"/>
    <property type="evidence" value="ECO:0007669"/>
    <property type="project" value="InterPro"/>
</dbReference>
<proteinExistence type="predicted"/>
<keyword evidence="2" id="KW-0456">Lyase</keyword>
<dbReference type="Gene3D" id="1.10.275.10">
    <property type="entry name" value="Fumarase/aspartase (N-terminal domain)"/>
    <property type="match status" value="1"/>
</dbReference>
<dbReference type="Pfam" id="PF00206">
    <property type="entry name" value="Lyase_1"/>
    <property type="match status" value="1"/>
</dbReference>
<feature type="non-terminal residue" evidence="2">
    <location>
        <position position="86"/>
    </location>
</feature>
<dbReference type="GO" id="GO:0005829">
    <property type="term" value="C:cytosol"/>
    <property type="evidence" value="ECO:0007669"/>
    <property type="project" value="TreeGrafter"/>
</dbReference>
<name>W1YE90_9ZZZZ</name>